<keyword evidence="1" id="KW-0732">Signal</keyword>
<feature type="domain" description="Atypical Rib" evidence="3">
    <location>
        <begin position="14"/>
        <end position="77"/>
    </location>
</feature>
<organism evidence="4 5">
    <name type="scientific">Staphylococcus massiliensis S46</name>
    <dbReference type="NCBI Taxonomy" id="1229783"/>
    <lineage>
        <taxon>Bacteria</taxon>
        <taxon>Bacillati</taxon>
        <taxon>Bacillota</taxon>
        <taxon>Bacilli</taxon>
        <taxon>Bacillales</taxon>
        <taxon>Staphylococcaceae</taxon>
        <taxon>Staphylococcus</taxon>
    </lineage>
</organism>
<comment type="caution">
    <text evidence="4">The sequence shown here is derived from an EMBL/GenBank/DDBJ whole genome shotgun (WGS) entry which is preliminary data.</text>
</comment>
<evidence type="ECO:0000313" key="5">
    <source>
        <dbReference type="Proteomes" id="UP000009885"/>
    </source>
</evidence>
<dbReference type="PATRIC" id="fig|1229783.3.peg.297"/>
<feature type="domain" description="Atypical Rib" evidence="3">
    <location>
        <begin position="465"/>
        <end position="534"/>
    </location>
</feature>
<protein>
    <submittedName>
        <fullName evidence="4">Putative secreted protein</fullName>
    </submittedName>
</protein>
<dbReference type="Proteomes" id="UP000009885">
    <property type="component" value="Unassembled WGS sequence"/>
</dbReference>
<evidence type="ECO:0000259" key="2">
    <source>
        <dbReference type="Pfam" id="PF08428"/>
    </source>
</evidence>
<dbReference type="Pfam" id="PF08428">
    <property type="entry name" value="Rib"/>
    <property type="match status" value="1"/>
</dbReference>
<keyword evidence="5" id="KW-1185">Reference proteome</keyword>
<dbReference type="Gene3D" id="3.10.20.890">
    <property type="match status" value="5"/>
</dbReference>
<feature type="domain" description="Atypical Rib" evidence="3">
    <location>
        <begin position="237"/>
        <end position="304"/>
    </location>
</feature>
<evidence type="ECO:0000313" key="4">
    <source>
        <dbReference type="EMBL" id="EKU50268.1"/>
    </source>
</evidence>
<accession>K9AS72</accession>
<evidence type="ECO:0000256" key="1">
    <source>
        <dbReference type="ARBA" id="ARBA00022729"/>
    </source>
</evidence>
<reference evidence="4 5" key="1">
    <citation type="journal article" date="2013" name="Genome Announc.">
        <title>Genome Sequence of Staphylococcus massiliensis Strain S46, Isolated from the Surface of Healthy Human Skin.</title>
        <authorList>
            <person name="Srivastav R."/>
            <person name="Singh A."/>
            <person name="Jangir P.K."/>
            <person name="Kumari C."/>
            <person name="Muduli S."/>
            <person name="Sharma R."/>
        </authorList>
    </citation>
    <scope>NUCLEOTIDE SEQUENCE [LARGE SCALE GENOMIC DNA]</scope>
    <source>
        <strain evidence="4 5">S46</strain>
    </source>
</reference>
<feature type="domain" description="Rib" evidence="2">
    <location>
        <begin position="399"/>
        <end position="457"/>
    </location>
</feature>
<evidence type="ECO:0000259" key="3">
    <source>
        <dbReference type="Pfam" id="PF18938"/>
    </source>
</evidence>
<sequence>MKPLNESIKIHYSNPLPVGSLHHFQEHDLDHVLACFKHANPHFPNGTKTVISEKGIITITFPDFSTITISAEKLFIKKTHAELVHLNMPTEVKVQNINYLSQEERNMVHTAFLSRNEHLPEGSTVYVERDGSLLVKFKDMSYKYLKNKSYIKAITMAESIDFTFPEVLKVEDINHLSVKDIDDVRARFIEENPHLLHKGELIFHMNGNLSIKFHDQSTINLGHQRLFKAKSIAEMTTIRIPSKIKVKQLGDLSLQEKHDILHHFLALNHHLDESQVIVEVDGSITVSFNDDSILNIEHNKLIQAMTLAESTPLKIPTKTIVDNLEILTVSEQQQVVKHFLSENPELRHKATLEIDDDLNLNIQYHDDSMTTINKSLLIKEGLLSEKIKIKFEDHITSHISNELDVRWFIFNSEVLPYGTEARINNVVDVTTPGDKLVEVKVVFPDHSERYHKATVTIIPYNKIYHILKPERSYLVQSRSSLKQDEINRILKDVAYLNPYLPQGTTFDFKDDLKVVVNYPDCSIDKIDVSELIQEPESKTYLKPIFKEGMMLYQGDRLKIEDVVENFKAFNDRYHFEFLVDTETMAIGLHCLGIDVTFPNGSVETHYIYVKVLPFDR</sequence>
<feature type="domain" description="Atypical Rib" evidence="3">
    <location>
        <begin position="313"/>
        <end position="380"/>
    </location>
</feature>
<dbReference type="OrthoDB" id="1702003at2"/>
<dbReference type="AlphaFoldDB" id="K9AS72"/>
<dbReference type="RefSeq" id="WP_009381981.1">
    <property type="nucleotide sequence ID" value="NZ_AMSQ01000002.1"/>
</dbReference>
<dbReference type="EMBL" id="AMSQ01000002">
    <property type="protein sequence ID" value="EKU50268.1"/>
    <property type="molecule type" value="Genomic_DNA"/>
</dbReference>
<gene>
    <name evidence="4" type="ORF">C273_01460</name>
</gene>
<feature type="domain" description="Atypical Rib" evidence="3">
    <location>
        <begin position="85"/>
        <end position="153"/>
    </location>
</feature>
<dbReference type="eggNOG" id="COG1196">
    <property type="taxonomic scope" value="Bacteria"/>
</dbReference>
<dbReference type="Pfam" id="PF18938">
    <property type="entry name" value="aRib"/>
    <property type="match status" value="5"/>
</dbReference>
<dbReference type="InterPro" id="IPR044024">
    <property type="entry name" value="aRib"/>
</dbReference>
<dbReference type="InterPro" id="IPR059115">
    <property type="entry name" value="Rib"/>
</dbReference>
<proteinExistence type="predicted"/>
<dbReference type="STRING" id="1229783.C273_01460"/>
<name>K9AS72_9STAP</name>